<keyword evidence="2 5" id="KW-0238">DNA-binding</keyword>
<gene>
    <name evidence="5" type="ORF">FB475_4432</name>
</gene>
<dbReference type="GO" id="GO:0006950">
    <property type="term" value="P:response to stress"/>
    <property type="evidence" value="ECO:0007669"/>
    <property type="project" value="TreeGrafter"/>
</dbReference>
<sequence length="139" mass="15283">MTEGPLASPGFWLHHAALRWRAELDRRLREVGLTPTQFLLLASTGWVEHTQGAPTQQQVAQTAGADRMMTSKVVKNLEDAGLLRRTPDPSDARAYRLQLTPAGRRTARKAIAIAAELDKELFGDNPASLRDMLQAIAEG</sequence>
<dbReference type="Proteomes" id="UP000316298">
    <property type="component" value="Unassembled WGS sequence"/>
</dbReference>
<proteinExistence type="predicted"/>
<dbReference type="PANTHER" id="PTHR33164">
    <property type="entry name" value="TRANSCRIPTIONAL REGULATOR, MARR FAMILY"/>
    <property type="match status" value="1"/>
</dbReference>
<reference evidence="5 6" key="1">
    <citation type="submission" date="2019-06" db="EMBL/GenBank/DDBJ databases">
        <title>Sequencing the genomes of 1000 actinobacteria strains.</title>
        <authorList>
            <person name="Klenk H.-P."/>
        </authorList>
    </citation>
    <scope>NUCLEOTIDE SEQUENCE [LARGE SCALE GENOMIC DNA]</scope>
    <source>
        <strain evidence="5 6">DSM 17305</strain>
    </source>
</reference>
<comment type="caution">
    <text evidence="5">The sequence shown here is derived from an EMBL/GenBank/DDBJ whole genome shotgun (WGS) entry which is preliminary data.</text>
</comment>
<organism evidence="5 6">
    <name type="scientific">Kribbella jejuensis</name>
    <dbReference type="NCBI Taxonomy" id="236068"/>
    <lineage>
        <taxon>Bacteria</taxon>
        <taxon>Bacillati</taxon>
        <taxon>Actinomycetota</taxon>
        <taxon>Actinomycetes</taxon>
        <taxon>Propionibacteriales</taxon>
        <taxon>Kribbellaceae</taxon>
        <taxon>Kribbella</taxon>
    </lineage>
</organism>
<dbReference type="InterPro" id="IPR036390">
    <property type="entry name" value="WH_DNA-bd_sf"/>
</dbReference>
<name>A0A542E859_9ACTN</name>
<dbReference type="GO" id="GO:0003677">
    <property type="term" value="F:DNA binding"/>
    <property type="evidence" value="ECO:0007669"/>
    <property type="project" value="UniProtKB-KW"/>
</dbReference>
<dbReference type="OrthoDB" id="9806864at2"/>
<evidence type="ECO:0000313" key="5">
    <source>
        <dbReference type="EMBL" id="TQJ11515.1"/>
    </source>
</evidence>
<keyword evidence="1" id="KW-0805">Transcription regulation</keyword>
<evidence type="ECO:0000259" key="4">
    <source>
        <dbReference type="PROSITE" id="PS50995"/>
    </source>
</evidence>
<dbReference type="RefSeq" id="WP_141858460.1">
    <property type="nucleotide sequence ID" value="NZ_BAAAKA010000030.1"/>
</dbReference>
<dbReference type="EMBL" id="VFMM01000002">
    <property type="protein sequence ID" value="TQJ11515.1"/>
    <property type="molecule type" value="Genomic_DNA"/>
</dbReference>
<dbReference type="Gene3D" id="1.10.10.10">
    <property type="entry name" value="Winged helix-like DNA-binding domain superfamily/Winged helix DNA-binding domain"/>
    <property type="match status" value="1"/>
</dbReference>
<dbReference type="SMART" id="SM00347">
    <property type="entry name" value="HTH_MARR"/>
    <property type="match status" value="1"/>
</dbReference>
<dbReference type="AlphaFoldDB" id="A0A542E859"/>
<feature type="domain" description="HTH marR-type" evidence="4">
    <location>
        <begin position="1"/>
        <end position="138"/>
    </location>
</feature>
<dbReference type="PROSITE" id="PS50995">
    <property type="entry name" value="HTH_MARR_2"/>
    <property type="match status" value="1"/>
</dbReference>
<dbReference type="Pfam" id="PF01047">
    <property type="entry name" value="MarR"/>
    <property type="match status" value="1"/>
</dbReference>
<evidence type="ECO:0000256" key="2">
    <source>
        <dbReference type="ARBA" id="ARBA00023125"/>
    </source>
</evidence>
<keyword evidence="3" id="KW-0804">Transcription</keyword>
<keyword evidence="6" id="KW-1185">Reference proteome</keyword>
<evidence type="ECO:0000256" key="1">
    <source>
        <dbReference type="ARBA" id="ARBA00023015"/>
    </source>
</evidence>
<evidence type="ECO:0000313" key="6">
    <source>
        <dbReference type="Proteomes" id="UP000316298"/>
    </source>
</evidence>
<protein>
    <submittedName>
        <fullName evidence="5">DNA-binding MarR family transcriptional regulator</fullName>
    </submittedName>
</protein>
<dbReference type="GO" id="GO:0003700">
    <property type="term" value="F:DNA-binding transcription factor activity"/>
    <property type="evidence" value="ECO:0007669"/>
    <property type="project" value="InterPro"/>
</dbReference>
<dbReference type="InterPro" id="IPR000835">
    <property type="entry name" value="HTH_MarR-typ"/>
</dbReference>
<dbReference type="InterPro" id="IPR039422">
    <property type="entry name" value="MarR/SlyA-like"/>
</dbReference>
<evidence type="ECO:0000256" key="3">
    <source>
        <dbReference type="ARBA" id="ARBA00023163"/>
    </source>
</evidence>
<dbReference type="PANTHER" id="PTHR33164:SF64">
    <property type="entry name" value="TRANSCRIPTIONAL REGULATOR SLYA"/>
    <property type="match status" value="1"/>
</dbReference>
<dbReference type="InterPro" id="IPR036388">
    <property type="entry name" value="WH-like_DNA-bd_sf"/>
</dbReference>
<dbReference type="SUPFAM" id="SSF46785">
    <property type="entry name" value="Winged helix' DNA-binding domain"/>
    <property type="match status" value="1"/>
</dbReference>
<accession>A0A542E859</accession>